<reference evidence="3 4" key="1">
    <citation type="submission" date="2019-03" db="EMBL/GenBank/DDBJ databases">
        <title>Genomic Encyclopedia of Type Strains, Phase IV (KMG-IV): sequencing the most valuable type-strain genomes for metagenomic binning, comparative biology and taxonomic classification.</title>
        <authorList>
            <person name="Goeker M."/>
        </authorList>
    </citation>
    <scope>NUCLEOTIDE SEQUENCE [LARGE SCALE GENOMIC DNA]</scope>
    <source>
        <strain evidence="3 4">DSM 24591</strain>
    </source>
</reference>
<dbReference type="SUPFAM" id="SSF53850">
    <property type="entry name" value="Periplasmic binding protein-like II"/>
    <property type="match status" value="1"/>
</dbReference>
<dbReference type="PIRSF" id="PIRSF017082">
    <property type="entry name" value="YflP"/>
    <property type="match status" value="1"/>
</dbReference>
<keyword evidence="3" id="KW-0675">Receptor</keyword>
<evidence type="ECO:0000256" key="1">
    <source>
        <dbReference type="ARBA" id="ARBA00006987"/>
    </source>
</evidence>
<keyword evidence="4" id="KW-1185">Reference proteome</keyword>
<dbReference type="Gene3D" id="3.40.190.10">
    <property type="entry name" value="Periplasmic binding protein-like II"/>
    <property type="match status" value="1"/>
</dbReference>
<dbReference type="Pfam" id="PF03401">
    <property type="entry name" value="TctC"/>
    <property type="match status" value="1"/>
</dbReference>
<dbReference type="PANTHER" id="PTHR42928">
    <property type="entry name" value="TRICARBOXYLATE-BINDING PROTEIN"/>
    <property type="match status" value="1"/>
</dbReference>
<accession>A0A4R3LPW0</accession>
<dbReference type="InterPro" id="IPR005064">
    <property type="entry name" value="BUG"/>
</dbReference>
<name>A0A4R3LPW0_9BURK</name>
<feature type="chain" id="PRO_5020963895" evidence="2">
    <location>
        <begin position="38"/>
        <end position="336"/>
    </location>
</feature>
<feature type="signal peptide" evidence="2">
    <location>
        <begin position="1"/>
        <end position="37"/>
    </location>
</feature>
<keyword evidence="2" id="KW-0732">Signal</keyword>
<protein>
    <submittedName>
        <fullName evidence="3">Tripartite-type tricarboxylate transporter receptor subunit TctC</fullName>
    </submittedName>
</protein>
<organism evidence="3 4">
    <name type="scientific">Paralcaligenes ureilyticus</name>
    <dbReference type="NCBI Taxonomy" id="627131"/>
    <lineage>
        <taxon>Bacteria</taxon>
        <taxon>Pseudomonadati</taxon>
        <taxon>Pseudomonadota</taxon>
        <taxon>Betaproteobacteria</taxon>
        <taxon>Burkholderiales</taxon>
        <taxon>Alcaligenaceae</taxon>
        <taxon>Paralcaligenes</taxon>
    </lineage>
</organism>
<dbReference type="Proteomes" id="UP000295525">
    <property type="component" value="Unassembled WGS sequence"/>
</dbReference>
<comment type="caution">
    <text evidence="3">The sequence shown here is derived from an EMBL/GenBank/DDBJ whole genome shotgun (WGS) entry which is preliminary data.</text>
</comment>
<dbReference type="EMBL" id="SMAJ01000018">
    <property type="protein sequence ID" value="TCT02554.1"/>
    <property type="molecule type" value="Genomic_DNA"/>
</dbReference>
<evidence type="ECO:0000256" key="2">
    <source>
        <dbReference type="SAM" id="SignalP"/>
    </source>
</evidence>
<evidence type="ECO:0000313" key="4">
    <source>
        <dbReference type="Proteomes" id="UP000295525"/>
    </source>
</evidence>
<dbReference type="AlphaFoldDB" id="A0A4R3LPW0"/>
<proteinExistence type="inferred from homology"/>
<dbReference type="PANTHER" id="PTHR42928:SF5">
    <property type="entry name" value="BLR1237 PROTEIN"/>
    <property type="match status" value="1"/>
</dbReference>
<dbReference type="InterPro" id="IPR042100">
    <property type="entry name" value="Bug_dom1"/>
</dbReference>
<sequence>MHDPNLGVNLLMKRLLSILRPLSVLLLSAGVPLAATAQSYPSKTVGVIVPYSPAGPTDLVGRIIAQDFTEKFGKPFIVENKTGASGIIGVDAIAKAKPDGHTLGIVPVACVSVYPPLYSNLPYKAADFAPVSMLATVASVLVVNASTPAKSLKELLALAAAKPGALSFASSGVGSQAHLAGELMALTGNVSLLHVPYKGTAPAVNDLLGNQVTMMFGQISSVLPHIKAGKLRAIGVASLKRSALLPEVPTIAEQGIPGFEAVSRYALMAPAGTPDNVVTLLNEKATSLLAKPEIKDKFAGLGIEPGGGTPQQLAATIESETVLWADVIKKNNIKVE</sequence>
<comment type="similarity">
    <text evidence="1">Belongs to the UPF0065 (bug) family.</text>
</comment>
<dbReference type="Gene3D" id="3.40.190.150">
    <property type="entry name" value="Bordetella uptake gene, domain 1"/>
    <property type="match status" value="1"/>
</dbReference>
<dbReference type="CDD" id="cd13578">
    <property type="entry name" value="PBP2_Bug27"/>
    <property type="match status" value="1"/>
</dbReference>
<evidence type="ECO:0000313" key="3">
    <source>
        <dbReference type="EMBL" id="TCT02554.1"/>
    </source>
</evidence>
<gene>
    <name evidence="3" type="ORF">EDC26_11852</name>
</gene>